<evidence type="ECO:0000313" key="2">
    <source>
        <dbReference type="EMBL" id="AWV06307.1"/>
    </source>
</evidence>
<reference evidence="2 3" key="1">
    <citation type="submission" date="2018-05" db="EMBL/GenBank/DDBJ databases">
        <title>The complete genome of Lysobacter maris HZ9B, a marine bacterium antagonistic against terrestrial plant pathogens.</title>
        <authorList>
            <person name="Zhang X.-Q."/>
        </authorList>
    </citation>
    <scope>NUCLEOTIDE SEQUENCE [LARGE SCALE GENOMIC DNA]</scope>
    <source>
        <strain evidence="2 3">HZ9B</strain>
    </source>
</reference>
<proteinExistence type="predicted"/>
<dbReference type="OrthoDB" id="5514409at2"/>
<accession>A0A2U9T529</accession>
<dbReference type="EMBL" id="CP029843">
    <property type="protein sequence ID" value="AWV06307.1"/>
    <property type="molecule type" value="Genomic_DNA"/>
</dbReference>
<evidence type="ECO:0000259" key="1">
    <source>
        <dbReference type="Pfam" id="PF14065"/>
    </source>
</evidence>
<dbReference type="Pfam" id="PF14065">
    <property type="entry name" value="Pvc16_N"/>
    <property type="match status" value="1"/>
</dbReference>
<evidence type="ECO:0000313" key="3">
    <source>
        <dbReference type="Proteomes" id="UP000249447"/>
    </source>
</evidence>
<feature type="domain" description="Pvc16 N-terminal" evidence="1">
    <location>
        <begin position="5"/>
        <end position="181"/>
    </location>
</feature>
<protein>
    <recommendedName>
        <fullName evidence="1">Pvc16 N-terminal domain-containing protein</fullName>
    </recommendedName>
</protein>
<dbReference type="AlphaFoldDB" id="A0A2U9T529"/>
<name>A0A2U9T529_9GAMM</name>
<organism evidence="2 3">
    <name type="scientific">Marilutibacter maris</name>
    <dbReference type="NCBI Taxonomy" id="1605891"/>
    <lineage>
        <taxon>Bacteria</taxon>
        <taxon>Pseudomonadati</taxon>
        <taxon>Pseudomonadota</taxon>
        <taxon>Gammaproteobacteria</taxon>
        <taxon>Lysobacterales</taxon>
        <taxon>Lysobacteraceae</taxon>
        <taxon>Marilutibacter</taxon>
    </lineage>
</organism>
<keyword evidence="3" id="KW-1185">Reference proteome</keyword>
<dbReference type="InterPro" id="IPR025351">
    <property type="entry name" value="Pvc16_N"/>
</dbReference>
<dbReference type="KEGG" id="lmb:C9I47_0584"/>
<dbReference type="Proteomes" id="UP000249447">
    <property type="component" value="Chromosome"/>
</dbReference>
<gene>
    <name evidence="2" type="ORF">C9I47_0584</name>
</gene>
<sequence length="206" mass="22479">MLESLDETIEALVRAGIPPKLEDQIAISFARPDEDFAATIPTLNLFLHSILENRDLRSRVPSARLEGDTYVGHQAPVRVDCSYLVTAWAAAGDQAPEKTEHRLLGWALRLLLQHRFVPDELRRGAMKLQPMPLSTVAIQGTAEQRGDFWLALGGKPRAALEYKVTICVGTGGVEDLGPPVRSSVLDMQLDSAMATASSRRPAEAPS</sequence>